<protein>
    <submittedName>
        <fullName evidence="2">Uncharacterized protein</fullName>
    </submittedName>
</protein>
<evidence type="ECO:0000256" key="1">
    <source>
        <dbReference type="SAM" id="MobiDB-lite"/>
    </source>
</evidence>
<evidence type="ECO:0000313" key="3">
    <source>
        <dbReference type="Proteomes" id="UP001172102"/>
    </source>
</evidence>
<dbReference type="AlphaFoldDB" id="A0AA40AZI1"/>
<evidence type="ECO:0000313" key="2">
    <source>
        <dbReference type="EMBL" id="KAK0724874.1"/>
    </source>
</evidence>
<accession>A0AA40AZI1</accession>
<dbReference type="EMBL" id="JAUKUA010000002">
    <property type="protein sequence ID" value="KAK0724874.1"/>
    <property type="molecule type" value="Genomic_DNA"/>
</dbReference>
<name>A0AA40AZI1_9PEZI</name>
<comment type="caution">
    <text evidence="2">The sequence shown here is derived from an EMBL/GenBank/DDBJ whole genome shotgun (WGS) entry which is preliminary data.</text>
</comment>
<keyword evidence="3" id="KW-1185">Reference proteome</keyword>
<feature type="region of interest" description="Disordered" evidence="1">
    <location>
        <begin position="1"/>
        <end position="21"/>
    </location>
</feature>
<proteinExistence type="predicted"/>
<feature type="region of interest" description="Disordered" evidence="1">
    <location>
        <begin position="51"/>
        <end position="72"/>
    </location>
</feature>
<gene>
    <name evidence="2" type="ORF">B0H67DRAFT_117671</name>
</gene>
<sequence>MSTKPPQRQSQRAPPGDARTASAFSEWHSVMAVIITACPTSTGANVYTDARSPQTALSYRRHQTVPSKSETS</sequence>
<organism evidence="2 3">
    <name type="scientific">Lasiosphaeris hirsuta</name>
    <dbReference type="NCBI Taxonomy" id="260670"/>
    <lineage>
        <taxon>Eukaryota</taxon>
        <taxon>Fungi</taxon>
        <taxon>Dikarya</taxon>
        <taxon>Ascomycota</taxon>
        <taxon>Pezizomycotina</taxon>
        <taxon>Sordariomycetes</taxon>
        <taxon>Sordariomycetidae</taxon>
        <taxon>Sordariales</taxon>
        <taxon>Lasiosphaeriaceae</taxon>
        <taxon>Lasiosphaeris</taxon>
    </lineage>
</organism>
<dbReference type="Proteomes" id="UP001172102">
    <property type="component" value="Unassembled WGS sequence"/>
</dbReference>
<feature type="compositionally biased region" description="Polar residues" evidence="1">
    <location>
        <begin position="1"/>
        <end position="12"/>
    </location>
</feature>
<reference evidence="2" key="1">
    <citation type="submission" date="2023-06" db="EMBL/GenBank/DDBJ databases">
        <title>Genome-scale phylogeny and comparative genomics of the fungal order Sordariales.</title>
        <authorList>
            <consortium name="Lawrence Berkeley National Laboratory"/>
            <person name="Hensen N."/>
            <person name="Bonometti L."/>
            <person name="Westerberg I."/>
            <person name="Brannstrom I.O."/>
            <person name="Guillou S."/>
            <person name="Cros-Aarteil S."/>
            <person name="Calhoun S."/>
            <person name="Haridas S."/>
            <person name="Kuo A."/>
            <person name="Mondo S."/>
            <person name="Pangilinan J."/>
            <person name="Riley R."/>
            <person name="Labutti K."/>
            <person name="Andreopoulos B."/>
            <person name="Lipzen A."/>
            <person name="Chen C."/>
            <person name="Yanf M."/>
            <person name="Daum C."/>
            <person name="Ng V."/>
            <person name="Clum A."/>
            <person name="Steindorff A."/>
            <person name="Ohm R."/>
            <person name="Martin F."/>
            <person name="Silar P."/>
            <person name="Natvig D."/>
            <person name="Lalanne C."/>
            <person name="Gautier V."/>
            <person name="Ament-Velasquez S.L."/>
            <person name="Kruys A."/>
            <person name="Hutchinson M.I."/>
            <person name="Powell A.J."/>
            <person name="Barry K."/>
            <person name="Miller A.N."/>
            <person name="Grigoriev I.V."/>
            <person name="Debuchy R."/>
            <person name="Gladieux P."/>
            <person name="Thoren M.H."/>
            <person name="Johannesson H."/>
        </authorList>
    </citation>
    <scope>NUCLEOTIDE SEQUENCE</scope>
    <source>
        <strain evidence="2">SMH4607-1</strain>
    </source>
</reference>